<keyword evidence="2" id="KW-1185">Reference proteome</keyword>
<reference evidence="2" key="1">
    <citation type="submission" date="2015-11" db="EMBL/GenBank/DDBJ databases">
        <authorList>
            <person name="Seth-Smith H.M.B."/>
        </authorList>
    </citation>
    <scope>NUCLEOTIDE SEQUENCE [LARGE SCALE GENOMIC DNA]</scope>
    <source>
        <strain evidence="2">2013Ark11</strain>
    </source>
</reference>
<evidence type="ECO:0000313" key="1">
    <source>
        <dbReference type="EMBL" id="CUT17868.1"/>
    </source>
</evidence>
<gene>
    <name evidence="1" type="ORF">Ark11_1052</name>
</gene>
<dbReference type="AlphaFoldDB" id="A0A0S4M4G6"/>
<dbReference type="EMBL" id="LN906597">
    <property type="protein sequence ID" value="CUT17868.1"/>
    <property type="molecule type" value="Genomic_DNA"/>
</dbReference>
<protein>
    <submittedName>
        <fullName evidence="1">Uncharacterized protein</fullName>
    </submittedName>
</protein>
<dbReference type="Proteomes" id="UP000198651">
    <property type="component" value="Chromosome I"/>
</dbReference>
<sequence length="744" mass="85627">MHPYNSNSNFTVDNVDDHSAAECGSCQDQGVLCANENPCLDHRISVPPKCESFCNFLNFRDHGELCQIDNYEEKLLLPDIFKLTKPDDSLSALPNHKIIAPKKINDTENNFMSPSTCFTEKIITTPNLKRIEQTTRNHSHSTTPKIPMPPVAKKELRLKIYRPNNLHRVKINSNIYIDAIKKIDIDDKKLFKNFVLEEIGKALEIIDFAKYSPDLSQTYCNVRKYALVNLAPILNDDIINTDILTTPGMSISDLRLSCISNQHFFKKLRENCEKIAKNIQASPDSNIPHVFQYRIVFSLDTPFNSTNHKITLFPKKDKFLPKLKELIADTIYNLPDSITYVIKNIDQDVIVNAFFSNVHGILISNSFIKKINLFLNSNENKFINEELGKNLNLLNDLLGKIANLVRVSCIFHKEVIFYPGEYTTDKLSKYILSDMYGISSKFHKKLKPFTQDRSKPQKLEQCVLIREFNLKPYFRTKLHSQKFTSNIYEEAIKKIDIDKNGLFRSSVFEELITCIMTRGLTKSCLDLHQTYSNIRKYVLDKISPYIANIITSTDIPITSVVPIPNLISNCILNNAFFEKLTEKCEEIVENIRVIPDGYFLNIIQSYIFFSSTERLKISLKKRCKLCYKIKLLIMDTVSNLPNIIIHKLKKFKQNEIISGLFSNIHGVYVTKSLIRKAILFANSNIISNNNFEYNLNLINNLFPILLSNVKASPMLHEENLFFPGKFTAELLSRYLLSDMYNLPS</sequence>
<dbReference type="RefSeq" id="WP_092490541.1">
    <property type="nucleotide sequence ID" value="NZ_LN906597.1"/>
</dbReference>
<proteinExistence type="predicted"/>
<name>A0A0S4M4G6_9BURK</name>
<evidence type="ECO:0000313" key="2">
    <source>
        <dbReference type="Proteomes" id="UP000198651"/>
    </source>
</evidence>
<accession>A0A0S4M4G6</accession>
<organism evidence="1 2">
    <name type="scientific">Candidatus Ichthyocystis hellenicum</name>
    <dbReference type="NCBI Taxonomy" id="1561003"/>
    <lineage>
        <taxon>Bacteria</taxon>
        <taxon>Pseudomonadati</taxon>
        <taxon>Pseudomonadota</taxon>
        <taxon>Betaproteobacteria</taxon>
        <taxon>Burkholderiales</taxon>
        <taxon>Candidatus Ichthyocystis</taxon>
    </lineage>
</organism>